<feature type="chain" id="PRO_5042864195" description="Integral membrane protein" evidence="3">
    <location>
        <begin position="17"/>
        <end position="323"/>
    </location>
</feature>
<keyword evidence="2" id="KW-1133">Transmembrane helix</keyword>
<keyword evidence="3" id="KW-0732">Signal</keyword>
<evidence type="ECO:0000256" key="1">
    <source>
        <dbReference type="SAM" id="MobiDB-lite"/>
    </source>
</evidence>
<feature type="signal peptide" evidence="3">
    <location>
        <begin position="1"/>
        <end position="16"/>
    </location>
</feature>
<name>A0AAN7YFS9_9PEZI</name>
<evidence type="ECO:0008006" key="6">
    <source>
        <dbReference type="Google" id="ProtNLM"/>
    </source>
</evidence>
<evidence type="ECO:0000256" key="3">
    <source>
        <dbReference type="SAM" id="SignalP"/>
    </source>
</evidence>
<comment type="caution">
    <text evidence="4">The sequence shown here is derived from an EMBL/GenBank/DDBJ whole genome shotgun (WGS) entry which is preliminary data.</text>
</comment>
<protein>
    <recommendedName>
        <fullName evidence="6">Integral membrane protein</fullName>
    </recommendedName>
</protein>
<feature type="compositionally biased region" description="Low complexity" evidence="1">
    <location>
        <begin position="124"/>
        <end position="140"/>
    </location>
</feature>
<feature type="transmembrane region" description="Helical" evidence="2">
    <location>
        <begin position="162"/>
        <end position="185"/>
    </location>
</feature>
<keyword evidence="2" id="KW-0812">Transmembrane</keyword>
<feature type="region of interest" description="Disordered" evidence="1">
    <location>
        <begin position="124"/>
        <end position="144"/>
    </location>
</feature>
<dbReference type="AlphaFoldDB" id="A0AAN7YFS9"/>
<evidence type="ECO:0000313" key="4">
    <source>
        <dbReference type="EMBL" id="KAK5111525.1"/>
    </source>
</evidence>
<organism evidence="4 5">
    <name type="scientific">Meristemomyces frigidus</name>
    <dbReference type="NCBI Taxonomy" id="1508187"/>
    <lineage>
        <taxon>Eukaryota</taxon>
        <taxon>Fungi</taxon>
        <taxon>Dikarya</taxon>
        <taxon>Ascomycota</taxon>
        <taxon>Pezizomycotina</taxon>
        <taxon>Dothideomycetes</taxon>
        <taxon>Dothideomycetidae</taxon>
        <taxon>Mycosphaerellales</taxon>
        <taxon>Teratosphaeriaceae</taxon>
        <taxon>Meristemomyces</taxon>
    </lineage>
</organism>
<feature type="region of interest" description="Disordered" evidence="1">
    <location>
        <begin position="259"/>
        <end position="323"/>
    </location>
</feature>
<gene>
    <name evidence="4" type="ORF">LTR62_004820</name>
</gene>
<dbReference type="Proteomes" id="UP001310890">
    <property type="component" value="Unassembled WGS sequence"/>
</dbReference>
<accession>A0AAN7YFS9</accession>
<sequence>MIPLLLTAALVASTTAQLLTNGNSQFPSCASSCPLLNQAAQACGGTTTATTQIWSCFCQSAYLRTLYTSPAGICDSVCTNPSDNQQVMSWYTTNCGTDLGASEHANDAGGGATTVVVTSTSTSAGAATGTSGASQSTSTSNVGSDGPVIAATSGKSWWSAHYNWVIMLIVLFIGLSLLALVVVYLKRRHDRKQDVISGGFNAGITSRSAPIPASGAGMTSVNNSAMMLGGLGSARESMVDHRLSNMPYGYGNGSRNGSRMSAAHANGWSSPLARGGTPSGDVEKQGGGGMVDGIAPGKRQKRVLVRERSVEGLGSPGVEKDLR</sequence>
<reference evidence="4" key="1">
    <citation type="submission" date="2023-08" db="EMBL/GenBank/DDBJ databases">
        <title>Black Yeasts Isolated from many extreme environments.</title>
        <authorList>
            <person name="Coleine C."/>
            <person name="Stajich J.E."/>
            <person name="Selbmann L."/>
        </authorList>
    </citation>
    <scope>NUCLEOTIDE SEQUENCE</scope>
    <source>
        <strain evidence="4">CCFEE 5401</strain>
    </source>
</reference>
<keyword evidence="2" id="KW-0472">Membrane</keyword>
<evidence type="ECO:0000256" key="2">
    <source>
        <dbReference type="SAM" id="Phobius"/>
    </source>
</evidence>
<evidence type="ECO:0000313" key="5">
    <source>
        <dbReference type="Proteomes" id="UP001310890"/>
    </source>
</evidence>
<dbReference type="EMBL" id="JAVRRL010000038">
    <property type="protein sequence ID" value="KAK5111525.1"/>
    <property type="molecule type" value="Genomic_DNA"/>
</dbReference>
<proteinExistence type="predicted"/>